<protein>
    <recommendedName>
        <fullName evidence="3">DUF1573 domain-containing protein</fullName>
    </recommendedName>
</protein>
<accession>A0A1F4V6Z5</accession>
<evidence type="ECO:0008006" key="3">
    <source>
        <dbReference type="Google" id="ProtNLM"/>
    </source>
</evidence>
<name>A0A1F4V6Z5_UNCKA</name>
<organism evidence="1 2">
    <name type="scientific">candidate division WWE3 bacterium RIFCSPLOWO2_01_FULL_39_13</name>
    <dbReference type="NCBI Taxonomy" id="1802624"/>
    <lineage>
        <taxon>Bacteria</taxon>
        <taxon>Katanobacteria</taxon>
    </lineage>
</organism>
<evidence type="ECO:0000313" key="2">
    <source>
        <dbReference type="Proteomes" id="UP000178771"/>
    </source>
</evidence>
<proteinExistence type="predicted"/>
<reference evidence="1 2" key="1">
    <citation type="journal article" date="2016" name="Nat. Commun.">
        <title>Thousands of microbial genomes shed light on interconnected biogeochemical processes in an aquifer system.</title>
        <authorList>
            <person name="Anantharaman K."/>
            <person name="Brown C.T."/>
            <person name="Hug L.A."/>
            <person name="Sharon I."/>
            <person name="Castelle C.J."/>
            <person name="Probst A.J."/>
            <person name="Thomas B.C."/>
            <person name="Singh A."/>
            <person name="Wilkins M.J."/>
            <person name="Karaoz U."/>
            <person name="Brodie E.L."/>
            <person name="Williams K.H."/>
            <person name="Hubbard S.S."/>
            <person name="Banfield J.F."/>
        </authorList>
    </citation>
    <scope>NUCLEOTIDE SEQUENCE [LARGE SCALE GENOMIC DNA]</scope>
</reference>
<dbReference type="InterPro" id="IPR013783">
    <property type="entry name" value="Ig-like_fold"/>
</dbReference>
<dbReference type="EMBL" id="MEVH01000001">
    <property type="protein sequence ID" value="OGC52393.1"/>
    <property type="molecule type" value="Genomic_DNA"/>
</dbReference>
<comment type="caution">
    <text evidence="1">The sequence shown here is derived from an EMBL/GenBank/DDBJ whole genome shotgun (WGS) entry which is preliminary data.</text>
</comment>
<dbReference type="InterPro" id="IPR011467">
    <property type="entry name" value="DUF1573"/>
</dbReference>
<evidence type="ECO:0000313" key="1">
    <source>
        <dbReference type="EMBL" id="OGC52393.1"/>
    </source>
</evidence>
<gene>
    <name evidence="1" type="ORF">A2982_00865</name>
</gene>
<sequence>MKLFWQLATVLGIIILFASPLSAALQGLGIKHAVALPSTVATVEAKEIYSMFTCPCCGQLLNKEKPCCGSAAQMIDFIDQKISTGANKDAVILATAQEFGLDRLADESERTQLREKLLANAPKDAPKITTSETKKDLGTVRLSKGVVTTEFVIKNEGKSDLVIDKLSSSCGCTSASLVYQGTEGPQFYMAGHGQKAPDPNWKIAIAPGDEAKVKVYYDPTVHPDLTGPATREVSVHSNDPVDFETKLTITLDQEK</sequence>
<dbReference type="AlphaFoldDB" id="A0A1F4V6Z5"/>
<dbReference type="STRING" id="1802624.A2982_00865"/>
<dbReference type="Gene3D" id="1.10.8.640">
    <property type="entry name" value="Cytochrome C biogenesis protein"/>
    <property type="match status" value="1"/>
</dbReference>
<dbReference type="Proteomes" id="UP000178771">
    <property type="component" value="Unassembled WGS sequence"/>
</dbReference>
<dbReference type="Pfam" id="PF07610">
    <property type="entry name" value="DUF1573"/>
    <property type="match status" value="1"/>
</dbReference>
<dbReference type="Gene3D" id="2.60.40.10">
    <property type="entry name" value="Immunoglobulins"/>
    <property type="match status" value="1"/>
</dbReference>
<dbReference type="InterPro" id="IPR038297">
    <property type="entry name" value="CcmH/CycL/NrfF/Ccl2_sf"/>
</dbReference>